<organism evidence="2 3">
    <name type="scientific">Penicillium canariense</name>
    <dbReference type="NCBI Taxonomy" id="189055"/>
    <lineage>
        <taxon>Eukaryota</taxon>
        <taxon>Fungi</taxon>
        <taxon>Dikarya</taxon>
        <taxon>Ascomycota</taxon>
        <taxon>Pezizomycotina</taxon>
        <taxon>Eurotiomycetes</taxon>
        <taxon>Eurotiomycetidae</taxon>
        <taxon>Eurotiales</taxon>
        <taxon>Aspergillaceae</taxon>
        <taxon>Penicillium</taxon>
    </lineage>
</organism>
<evidence type="ECO:0000313" key="2">
    <source>
        <dbReference type="EMBL" id="KAJ5177291.1"/>
    </source>
</evidence>
<sequence length="308" mass="33485">MAEKEKTQSQSVAVLRTYDQPTPKKETSRAPFGAFVGSEWFLRFLVSWFPATQRNEETANEHEAGLPSADEYSVSLMDTSSELLRTSLVNLYSVHSIGVLPLPLRTPQGLPNDAPLSLSPDELCFLYGRSREANRSASPSSIARPFLIPSAHHDRPPPGVVDGSLTICRADWAPGSKLLRSAPLSGLVILCRSGSWPSGRMAVGMAMGMAPTTRGNASAKASAGLLPEGENYVQQSRHNEVMLGSSPDYRGHYTPRRGVLWTAWTPTGIARAVSRVTDPVHVPRGRLATLSDTTVARPLQIRPPQYES</sequence>
<accession>A0A9W9LUQ3</accession>
<dbReference type="RefSeq" id="XP_056548899.1">
    <property type="nucleotide sequence ID" value="XM_056685293.1"/>
</dbReference>
<reference evidence="2" key="2">
    <citation type="journal article" date="2023" name="IMA Fungus">
        <title>Comparative genomic study of the Penicillium genus elucidates a diverse pangenome and 15 lateral gene transfer events.</title>
        <authorList>
            <person name="Petersen C."/>
            <person name="Sorensen T."/>
            <person name="Nielsen M.R."/>
            <person name="Sondergaard T.E."/>
            <person name="Sorensen J.L."/>
            <person name="Fitzpatrick D.A."/>
            <person name="Frisvad J.C."/>
            <person name="Nielsen K.L."/>
        </authorList>
    </citation>
    <scope>NUCLEOTIDE SEQUENCE</scope>
    <source>
        <strain evidence="2">IBT 26290</strain>
    </source>
</reference>
<dbReference type="AlphaFoldDB" id="A0A9W9LUQ3"/>
<gene>
    <name evidence="2" type="ORF">N7482_003168</name>
</gene>
<protein>
    <submittedName>
        <fullName evidence="2">Uncharacterized protein</fullName>
    </submittedName>
</protein>
<proteinExistence type="predicted"/>
<name>A0A9W9LUQ3_9EURO</name>
<feature type="region of interest" description="Disordered" evidence="1">
    <location>
        <begin position="1"/>
        <end position="29"/>
    </location>
</feature>
<dbReference type="GeneID" id="81424469"/>
<evidence type="ECO:0000313" key="3">
    <source>
        <dbReference type="Proteomes" id="UP001149163"/>
    </source>
</evidence>
<evidence type="ECO:0000256" key="1">
    <source>
        <dbReference type="SAM" id="MobiDB-lite"/>
    </source>
</evidence>
<keyword evidence="3" id="KW-1185">Reference proteome</keyword>
<reference evidence="2" key="1">
    <citation type="submission" date="2022-11" db="EMBL/GenBank/DDBJ databases">
        <authorList>
            <person name="Petersen C."/>
        </authorList>
    </citation>
    <scope>NUCLEOTIDE SEQUENCE</scope>
    <source>
        <strain evidence="2">IBT 26290</strain>
    </source>
</reference>
<dbReference type="EMBL" id="JAPQKN010000001">
    <property type="protein sequence ID" value="KAJ5177291.1"/>
    <property type="molecule type" value="Genomic_DNA"/>
</dbReference>
<dbReference type="Proteomes" id="UP001149163">
    <property type="component" value="Unassembled WGS sequence"/>
</dbReference>
<comment type="caution">
    <text evidence="2">The sequence shown here is derived from an EMBL/GenBank/DDBJ whole genome shotgun (WGS) entry which is preliminary data.</text>
</comment>